<organism evidence="1 2">
    <name type="scientific">Burkholderia phage DC1</name>
    <dbReference type="NCBI Taxonomy" id="2881398"/>
    <lineage>
        <taxon>Viruses</taxon>
        <taxon>Duplodnaviria</taxon>
        <taxon>Heunggongvirae</taxon>
        <taxon>Uroviricota</taxon>
        <taxon>Caudoviricetes</taxon>
        <taxon>Lessievirus</taxon>
        <taxon>Lessievirus DC1</taxon>
    </lineage>
</organism>
<proteinExistence type="predicted"/>
<protein>
    <submittedName>
        <fullName evidence="1">Uncharacterized protein</fullName>
    </submittedName>
</protein>
<gene>
    <name evidence="1" type="ORF">DC1_00029</name>
</gene>
<reference evidence="1 2" key="1">
    <citation type="journal article" date="2012" name="Appl. Environ. Microbiol.">
        <title>Characterization of DC1, a broad-host-range Bcep22-like podovirus.</title>
        <authorList>
            <person name="Lynch K.H."/>
            <person name="Stothard P."/>
            <person name="Dennis J.J."/>
        </authorList>
    </citation>
    <scope>NUCLEOTIDE SEQUENCE [LARGE SCALE GENOMIC DNA]</scope>
</reference>
<dbReference type="RefSeq" id="YP_006589959.1">
    <property type="nucleotide sequence ID" value="NC_018452.1"/>
</dbReference>
<dbReference type="EMBL" id="JN662425">
    <property type="protein sequence ID" value="AEZ50847.1"/>
    <property type="molecule type" value="Genomic_DNA"/>
</dbReference>
<dbReference type="Proteomes" id="UP000007817">
    <property type="component" value="Segment"/>
</dbReference>
<dbReference type="GeneID" id="13455414"/>
<dbReference type="KEGG" id="vg:13455414"/>
<name>I6NRM1_9CAUD</name>
<evidence type="ECO:0000313" key="1">
    <source>
        <dbReference type="EMBL" id="AEZ50847.1"/>
    </source>
</evidence>
<dbReference type="OrthoDB" id="20399at10239"/>
<keyword evidence="2" id="KW-1185">Reference proteome</keyword>
<evidence type="ECO:0000313" key="2">
    <source>
        <dbReference type="Proteomes" id="UP000007817"/>
    </source>
</evidence>
<accession>I6NRM1</accession>
<sequence length="102" mass="11853">MNRTEYRSARRLIRDNGRFALRWLPAEQRDAMDRIITERDSTDPLAERADIIAYCAREGIACNVRHTAPRRALDEYIVGGAVLTRDEYLAQTAREYDGRETH</sequence>